<dbReference type="STRING" id="576137.A0A1L7WSQ6"/>
<dbReference type="InterPro" id="IPR008146">
    <property type="entry name" value="Gln_synth_cat_dom"/>
</dbReference>
<dbReference type="Gene3D" id="3.30.590.10">
    <property type="entry name" value="Glutamine synthetase/guanido kinase, catalytic domain"/>
    <property type="match status" value="1"/>
</dbReference>
<gene>
    <name evidence="5" type="ORF">PAC_05697</name>
</gene>
<dbReference type="PANTHER" id="PTHR43785">
    <property type="entry name" value="GAMMA-GLUTAMYLPUTRESCINE SYNTHETASE"/>
    <property type="match status" value="1"/>
</dbReference>
<dbReference type="Pfam" id="PF00120">
    <property type="entry name" value="Gln-synt_C"/>
    <property type="match status" value="1"/>
</dbReference>
<keyword evidence="1" id="KW-0436">Ligase</keyword>
<dbReference type="Proteomes" id="UP000184330">
    <property type="component" value="Unassembled WGS sequence"/>
</dbReference>
<dbReference type="SUPFAM" id="SSF55931">
    <property type="entry name" value="Glutamine synthetase/guanido kinase"/>
    <property type="match status" value="1"/>
</dbReference>
<evidence type="ECO:0000256" key="2">
    <source>
        <dbReference type="PROSITE-ProRule" id="PRU01331"/>
    </source>
</evidence>
<proteinExistence type="inferred from homology"/>
<dbReference type="SMART" id="SM01230">
    <property type="entry name" value="Gln-synt_C"/>
    <property type="match status" value="1"/>
</dbReference>
<evidence type="ECO:0000313" key="6">
    <source>
        <dbReference type="Proteomes" id="UP000184330"/>
    </source>
</evidence>
<evidence type="ECO:0000313" key="5">
    <source>
        <dbReference type="EMBL" id="CZR55809.1"/>
    </source>
</evidence>
<evidence type="ECO:0000259" key="4">
    <source>
        <dbReference type="PROSITE" id="PS51987"/>
    </source>
</evidence>
<reference evidence="5 6" key="1">
    <citation type="submission" date="2016-03" db="EMBL/GenBank/DDBJ databases">
        <authorList>
            <person name="Ploux O."/>
        </authorList>
    </citation>
    <scope>NUCLEOTIDE SEQUENCE [LARGE SCALE GENOMIC DNA]</scope>
    <source>
        <strain evidence="5 6">UAMH 11012</strain>
    </source>
</reference>
<keyword evidence="6" id="KW-1185">Reference proteome</keyword>
<dbReference type="AlphaFoldDB" id="A0A1L7WSQ6"/>
<dbReference type="PANTHER" id="PTHR43785:SF2">
    <property type="entry name" value="TYPE-1 GLUTAMINE SYNTHETASE 1"/>
    <property type="match status" value="1"/>
</dbReference>
<dbReference type="OrthoDB" id="3364440at2759"/>
<dbReference type="PROSITE" id="PS51987">
    <property type="entry name" value="GS_CATALYTIC"/>
    <property type="match status" value="1"/>
</dbReference>
<dbReference type="EMBL" id="FJOG01000007">
    <property type="protein sequence ID" value="CZR55809.1"/>
    <property type="molecule type" value="Genomic_DNA"/>
</dbReference>
<feature type="domain" description="GS catalytic" evidence="4">
    <location>
        <begin position="110"/>
        <end position="439"/>
    </location>
</feature>
<sequence>MKQWEDLLSLHTPEFIWLRFMAPCGMVCAMMFPTKRFSHLIANKERVGITIAVLHAMRHGHIAEGNSTSGLLHLEPDLGSAYMFPGPGARRLEIMASFVEKDGTPHPGCARGMLGGFSEKLGKHYGLDVMFGFEIEVVFMKPTGGKDVQVPMFEEPSTNGTWGTVTQDDMVLLPVVEDIVRALEKVDVDVQKFHAEAAPGQWEFVLPPKSPVEAVDMLVRARETIAVIAEQHGLRATLHPRPWADQAGTGAHVHISATPVGYSNSKKSESFFAGIMAHLPSISPFLLPLDDSYQRVISGIWSGGEHVCWGWDNKEAPLRRVTKDRFELKMVCGTANPYVAMSALLASGLDGVEKRLPLVGGDCQKPAAEFTEEERQELKMTKLPNNLDDALQLLQEDKAVIDLLGVSFVSAYIVITKEWNQHLREMSTEEKRNYLLSIY</sequence>
<protein>
    <submittedName>
        <fullName evidence="5">Related to FluG family protein</fullName>
    </submittedName>
</protein>
<dbReference type="GO" id="GO:0004356">
    <property type="term" value="F:glutamine synthetase activity"/>
    <property type="evidence" value="ECO:0007669"/>
    <property type="project" value="InterPro"/>
</dbReference>
<comment type="similarity">
    <text evidence="2 3">Belongs to the glutamine synthetase family.</text>
</comment>
<evidence type="ECO:0000256" key="1">
    <source>
        <dbReference type="ARBA" id="ARBA00022598"/>
    </source>
</evidence>
<accession>A0A1L7WSQ6</accession>
<evidence type="ECO:0000256" key="3">
    <source>
        <dbReference type="RuleBase" id="RU000384"/>
    </source>
</evidence>
<organism evidence="5 6">
    <name type="scientific">Phialocephala subalpina</name>
    <dbReference type="NCBI Taxonomy" id="576137"/>
    <lineage>
        <taxon>Eukaryota</taxon>
        <taxon>Fungi</taxon>
        <taxon>Dikarya</taxon>
        <taxon>Ascomycota</taxon>
        <taxon>Pezizomycotina</taxon>
        <taxon>Leotiomycetes</taxon>
        <taxon>Helotiales</taxon>
        <taxon>Mollisiaceae</taxon>
        <taxon>Phialocephala</taxon>
        <taxon>Phialocephala fortinii species complex</taxon>
    </lineage>
</organism>
<dbReference type="InterPro" id="IPR014746">
    <property type="entry name" value="Gln_synth/guanido_kin_cat_dom"/>
</dbReference>
<name>A0A1L7WSQ6_9HELO</name>